<feature type="transmembrane region" description="Helical" evidence="8">
    <location>
        <begin position="222"/>
        <end position="241"/>
    </location>
</feature>
<keyword evidence="11" id="KW-1185">Reference proteome</keyword>
<evidence type="ECO:0000256" key="8">
    <source>
        <dbReference type="SAM" id="Phobius"/>
    </source>
</evidence>
<dbReference type="RefSeq" id="WP_262171236.1">
    <property type="nucleotide sequence ID" value="NZ_CP104965.1"/>
</dbReference>
<evidence type="ECO:0000256" key="1">
    <source>
        <dbReference type="ARBA" id="ARBA00004651"/>
    </source>
</evidence>
<sequence length="448" mass="45871">MTQSVSRLATVLVPGGLLALLNTTVTGVAIPDLVADFGTDIATAQWVTTAYMLAAGIAIPLGGWAAIRFGMRNTWLVAMTLFTLGSLASAMAPDVISLSLARVLQGAGGGALEPLMLTVLAQAAGPQRMGRVLGAASAVMSIGPLAGPALGGIAVDTLGWRWIYFLSAAFGALIFARSWFVLERSKPQASQLDLVGLILVTTATALGLFGLTHAASPAGFDMLAITMLVISAIAFGLFAFWGTKRGEQAIVDLTAFKAKGFAPAVFIMTMMGAAVFPLFFGLPQFYQGVAGLNALTAGLLMIPYGMGNLVVMPLAGWLSDRFDARRIVWAGASLTLLAFGVLLTTGPTTPLALFAALSLAIGIGLGAIASPSVSSMYRALPPNLVNAGSTILFVVLQLGGALGVAVLVLLMGGTAWTTAIGTMPFAAPIVAATAIALAGTWLAKVKTI</sequence>
<feature type="transmembrane region" description="Helical" evidence="8">
    <location>
        <begin position="425"/>
        <end position="443"/>
    </location>
</feature>
<dbReference type="PANTHER" id="PTHR42718:SF9">
    <property type="entry name" value="MAJOR FACILITATOR SUPERFAMILY MULTIDRUG TRANSPORTER MFSC"/>
    <property type="match status" value="1"/>
</dbReference>
<reference evidence="10 11" key="1">
    <citation type="submission" date="2022-09" db="EMBL/GenBank/DDBJ databases">
        <title>Interaction between co-microsymbionts with complementary sets of symbiotic genes in legume-rhizobium systems.</title>
        <authorList>
            <person name="Safronova V."/>
            <person name="Sazanova A."/>
            <person name="Afonin A."/>
            <person name="Chirak E."/>
        </authorList>
    </citation>
    <scope>NUCLEOTIDE SEQUENCE [LARGE SCALE GENOMIC DNA]</scope>
    <source>
        <strain evidence="10 11">A18/4-1</strain>
    </source>
</reference>
<evidence type="ECO:0000256" key="6">
    <source>
        <dbReference type="ARBA" id="ARBA00022989"/>
    </source>
</evidence>
<dbReference type="Gene3D" id="1.20.1720.10">
    <property type="entry name" value="Multidrug resistance protein D"/>
    <property type="match status" value="1"/>
</dbReference>
<evidence type="ECO:0000256" key="7">
    <source>
        <dbReference type="ARBA" id="ARBA00023136"/>
    </source>
</evidence>
<feature type="transmembrane region" description="Helical" evidence="8">
    <location>
        <begin position="351"/>
        <end position="370"/>
    </location>
</feature>
<dbReference type="PROSITE" id="PS50850">
    <property type="entry name" value="MFS"/>
    <property type="match status" value="1"/>
</dbReference>
<dbReference type="InterPro" id="IPR036259">
    <property type="entry name" value="MFS_trans_sf"/>
</dbReference>
<accession>A0ABY6CII6</accession>
<feature type="transmembrane region" description="Helical" evidence="8">
    <location>
        <begin position="327"/>
        <end position="345"/>
    </location>
</feature>
<keyword evidence="6 8" id="KW-1133">Transmembrane helix</keyword>
<dbReference type="SUPFAM" id="SSF103473">
    <property type="entry name" value="MFS general substrate transporter"/>
    <property type="match status" value="1"/>
</dbReference>
<dbReference type="EMBL" id="CP104965">
    <property type="protein sequence ID" value="UXN71603.1"/>
    <property type="molecule type" value="Genomic_DNA"/>
</dbReference>
<proteinExistence type="inferred from homology"/>
<evidence type="ECO:0000259" key="9">
    <source>
        <dbReference type="PROSITE" id="PS50850"/>
    </source>
</evidence>
<protein>
    <submittedName>
        <fullName evidence="10">DHA2 family efflux MFS transporter permease subunit</fullName>
    </submittedName>
</protein>
<evidence type="ECO:0000256" key="3">
    <source>
        <dbReference type="ARBA" id="ARBA00022448"/>
    </source>
</evidence>
<evidence type="ECO:0000313" key="10">
    <source>
        <dbReference type="EMBL" id="UXN71603.1"/>
    </source>
</evidence>
<feature type="transmembrane region" description="Helical" evidence="8">
    <location>
        <begin position="261"/>
        <end position="282"/>
    </location>
</feature>
<dbReference type="Proteomes" id="UP001061862">
    <property type="component" value="Chromosome"/>
</dbReference>
<feature type="transmembrane region" description="Helical" evidence="8">
    <location>
        <begin position="194"/>
        <end position="216"/>
    </location>
</feature>
<feature type="domain" description="Major facilitator superfamily (MFS) profile" evidence="9">
    <location>
        <begin position="8"/>
        <end position="446"/>
    </location>
</feature>
<evidence type="ECO:0000313" key="11">
    <source>
        <dbReference type="Proteomes" id="UP001061862"/>
    </source>
</evidence>
<name>A0ABY6CII6_9HYPH</name>
<dbReference type="PANTHER" id="PTHR42718">
    <property type="entry name" value="MAJOR FACILITATOR SUPERFAMILY MULTIDRUG TRANSPORTER MFSC"/>
    <property type="match status" value="1"/>
</dbReference>
<dbReference type="Gene3D" id="1.20.1250.20">
    <property type="entry name" value="MFS general substrate transporter like domains"/>
    <property type="match status" value="1"/>
</dbReference>
<feature type="transmembrane region" description="Helical" evidence="8">
    <location>
        <begin position="99"/>
        <end position="120"/>
    </location>
</feature>
<evidence type="ECO:0000256" key="2">
    <source>
        <dbReference type="ARBA" id="ARBA00008537"/>
    </source>
</evidence>
<keyword evidence="7 8" id="KW-0472">Membrane</keyword>
<feature type="transmembrane region" description="Helical" evidence="8">
    <location>
        <begin position="294"/>
        <end position="315"/>
    </location>
</feature>
<dbReference type="PRINTS" id="PR01036">
    <property type="entry name" value="TCRTETB"/>
</dbReference>
<feature type="transmembrane region" description="Helical" evidence="8">
    <location>
        <begin position="161"/>
        <end position="182"/>
    </location>
</feature>
<organism evidence="10 11">
    <name type="scientific">Devosia neptuniae</name>
    <dbReference type="NCBI Taxonomy" id="191302"/>
    <lineage>
        <taxon>Bacteria</taxon>
        <taxon>Pseudomonadati</taxon>
        <taxon>Pseudomonadota</taxon>
        <taxon>Alphaproteobacteria</taxon>
        <taxon>Hyphomicrobiales</taxon>
        <taxon>Devosiaceae</taxon>
        <taxon>Devosia</taxon>
    </lineage>
</organism>
<dbReference type="InterPro" id="IPR020846">
    <property type="entry name" value="MFS_dom"/>
</dbReference>
<gene>
    <name evidence="10" type="ORF">N8A98_10650</name>
</gene>
<evidence type="ECO:0000256" key="4">
    <source>
        <dbReference type="ARBA" id="ARBA00022475"/>
    </source>
</evidence>
<feature type="transmembrane region" description="Helical" evidence="8">
    <location>
        <begin position="43"/>
        <end position="67"/>
    </location>
</feature>
<feature type="transmembrane region" description="Helical" evidence="8">
    <location>
        <begin position="132"/>
        <end position="155"/>
    </location>
</feature>
<feature type="transmembrane region" description="Helical" evidence="8">
    <location>
        <begin position="391"/>
        <end position="413"/>
    </location>
</feature>
<dbReference type="Pfam" id="PF07690">
    <property type="entry name" value="MFS_1"/>
    <property type="match status" value="1"/>
</dbReference>
<keyword evidence="5 8" id="KW-0812">Transmembrane</keyword>
<comment type="similarity">
    <text evidence="2">Belongs to the major facilitator superfamily. EmrB family.</text>
</comment>
<dbReference type="InterPro" id="IPR004638">
    <property type="entry name" value="EmrB-like"/>
</dbReference>
<keyword evidence="3" id="KW-0813">Transport</keyword>
<dbReference type="InterPro" id="IPR011701">
    <property type="entry name" value="MFS"/>
</dbReference>
<comment type="subcellular location">
    <subcellularLocation>
        <location evidence="1">Cell membrane</location>
        <topology evidence="1">Multi-pass membrane protein</topology>
    </subcellularLocation>
</comment>
<feature type="transmembrane region" description="Helical" evidence="8">
    <location>
        <begin position="74"/>
        <end position="93"/>
    </location>
</feature>
<dbReference type="NCBIfam" id="TIGR00711">
    <property type="entry name" value="efflux_EmrB"/>
    <property type="match status" value="1"/>
</dbReference>
<evidence type="ECO:0000256" key="5">
    <source>
        <dbReference type="ARBA" id="ARBA00022692"/>
    </source>
</evidence>
<keyword evidence="4" id="KW-1003">Cell membrane</keyword>